<dbReference type="InterPro" id="IPR029068">
    <property type="entry name" value="Glyas_Bleomycin-R_OHBP_Dase"/>
</dbReference>
<dbReference type="Proteomes" id="UP000318825">
    <property type="component" value="Unassembled WGS sequence"/>
</dbReference>
<dbReference type="Gene3D" id="3.30.720.100">
    <property type="match status" value="1"/>
</dbReference>
<evidence type="ECO:0000259" key="1">
    <source>
        <dbReference type="Pfam" id="PF06983"/>
    </source>
</evidence>
<comment type="caution">
    <text evidence="2">The sequence shown here is derived from an EMBL/GenBank/DDBJ whole genome shotgun (WGS) entry which is preliminary data.</text>
</comment>
<dbReference type="CDD" id="cd06588">
    <property type="entry name" value="PhnB_like"/>
    <property type="match status" value="1"/>
</dbReference>
<dbReference type="PANTHER" id="PTHR33990">
    <property type="entry name" value="PROTEIN YJDN-RELATED"/>
    <property type="match status" value="1"/>
</dbReference>
<reference evidence="2 3" key="1">
    <citation type="submission" date="2019-06" db="EMBL/GenBank/DDBJ databases">
        <title>Whole genome shotgun sequence of Nitrobacter winogradskyi NBRC 14297.</title>
        <authorList>
            <person name="Hosoyama A."/>
            <person name="Uohara A."/>
            <person name="Ohji S."/>
            <person name="Ichikawa N."/>
        </authorList>
    </citation>
    <scope>NUCLEOTIDE SEQUENCE [LARGE SCALE GENOMIC DNA]</scope>
    <source>
        <strain evidence="2 3">NBRC 14297</strain>
    </source>
</reference>
<evidence type="ECO:0000313" key="3">
    <source>
        <dbReference type="Proteomes" id="UP000318825"/>
    </source>
</evidence>
<dbReference type="Gene3D" id="3.30.720.110">
    <property type="match status" value="1"/>
</dbReference>
<dbReference type="InterPro" id="IPR028973">
    <property type="entry name" value="PhnB-like"/>
</dbReference>
<dbReference type="Pfam" id="PF06983">
    <property type="entry name" value="3-dmu-9_3-mt"/>
    <property type="match status" value="1"/>
</dbReference>
<accession>A0A4Y3WGA4</accession>
<dbReference type="AlphaFoldDB" id="A0A4Y3WGA4"/>
<dbReference type="InterPro" id="IPR009725">
    <property type="entry name" value="3_dmu_93_MTrfase"/>
</dbReference>
<dbReference type="SUPFAM" id="SSF54593">
    <property type="entry name" value="Glyoxalase/Bleomycin resistance protein/Dihydroxybiphenyl dioxygenase"/>
    <property type="match status" value="1"/>
</dbReference>
<dbReference type="EMBL" id="BJNF01000059">
    <property type="protein sequence ID" value="GEC16296.1"/>
    <property type="molecule type" value="Genomic_DNA"/>
</dbReference>
<sequence>MSTMRSFLMFQGGDAEKAMNLYVSLFDDGEILDVIRWQKGEQGAEGSIKLARFRAAGQCVLASDSPIRHTFDFTPSWSFFVDCASGEEQERLFAELSAGGETLMPLDDYGFSKRFAWISDRFRVSWQLNLS</sequence>
<protein>
    <submittedName>
        <fullName evidence="2">VOC family protein</fullName>
    </submittedName>
</protein>
<proteinExistence type="predicted"/>
<dbReference type="PIRSF" id="PIRSF021700">
    <property type="entry name" value="3_dmu_93_MTrfase"/>
    <property type="match status" value="1"/>
</dbReference>
<dbReference type="PANTHER" id="PTHR33990:SF4">
    <property type="entry name" value="PHNB-LIKE DOMAIN-CONTAINING PROTEIN"/>
    <property type="match status" value="1"/>
</dbReference>
<name>A0A4Y3WGA4_NITWI</name>
<gene>
    <name evidence="2" type="ORF">NWI01_21880</name>
</gene>
<evidence type="ECO:0000313" key="2">
    <source>
        <dbReference type="EMBL" id="GEC16296.1"/>
    </source>
</evidence>
<feature type="domain" description="PhnB-like" evidence="1">
    <location>
        <begin position="5"/>
        <end position="128"/>
    </location>
</feature>
<organism evidence="2 3">
    <name type="scientific">Nitrobacter winogradskyi</name>
    <name type="common">Nitrobacter agilis</name>
    <dbReference type="NCBI Taxonomy" id="913"/>
    <lineage>
        <taxon>Bacteria</taxon>
        <taxon>Pseudomonadati</taxon>
        <taxon>Pseudomonadota</taxon>
        <taxon>Alphaproteobacteria</taxon>
        <taxon>Hyphomicrobiales</taxon>
        <taxon>Nitrobacteraceae</taxon>
        <taxon>Nitrobacter</taxon>
    </lineage>
</organism>